<dbReference type="Proteomes" id="UP001187346">
    <property type="component" value="Unassembled WGS sequence"/>
</dbReference>
<evidence type="ECO:0000256" key="1">
    <source>
        <dbReference type="SAM" id="MobiDB-lite"/>
    </source>
</evidence>
<dbReference type="Pfam" id="PF13671">
    <property type="entry name" value="AAA_33"/>
    <property type="match status" value="1"/>
</dbReference>
<dbReference type="Gene3D" id="3.40.50.300">
    <property type="entry name" value="P-loop containing nucleotide triphosphate hydrolases"/>
    <property type="match status" value="1"/>
</dbReference>
<dbReference type="InterPro" id="IPR027417">
    <property type="entry name" value="P-loop_NTPase"/>
</dbReference>
<proteinExistence type="predicted"/>
<feature type="region of interest" description="Disordered" evidence="1">
    <location>
        <begin position="128"/>
        <end position="147"/>
    </location>
</feature>
<sequence>MPVLYVVTGPPASGKSTWIDAHATARDIVIDLDRITRALTGPGAPQWNQNPLQIQVAHRARYAAMDEAFTLRDKVDVYLIHTMPSPKALAKYKRLDARIVVVDPGREVTMQRIAAMRDTDMQRVASRWYNSRPKASPGAMPQTSRAW</sequence>
<name>A0ABU4FKQ1_9ACTN</name>
<evidence type="ECO:0000313" key="2">
    <source>
        <dbReference type="EMBL" id="MDV7220605.1"/>
    </source>
</evidence>
<keyword evidence="3" id="KW-1185">Reference proteome</keyword>
<protein>
    <submittedName>
        <fullName evidence="2">AAA family ATPase</fullName>
    </submittedName>
</protein>
<comment type="caution">
    <text evidence="2">The sequence shown here is derived from an EMBL/GenBank/DDBJ whole genome shotgun (WGS) entry which is preliminary data.</text>
</comment>
<evidence type="ECO:0000313" key="3">
    <source>
        <dbReference type="Proteomes" id="UP001187346"/>
    </source>
</evidence>
<dbReference type="SUPFAM" id="SSF52540">
    <property type="entry name" value="P-loop containing nucleoside triphosphate hydrolases"/>
    <property type="match status" value="1"/>
</dbReference>
<organism evidence="2 3">
    <name type="scientific">Streptomyces prunicolor</name>
    <dbReference type="NCBI Taxonomy" id="67348"/>
    <lineage>
        <taxon>Bacteria</taxon>
        <taxon>Bacillati</taxon>
        <taxon>Actinomycetota</taxon>
        <taxon>Actinomycetes</taxon>
        <taxon>Kitasatosporales</taxon>
        <taxon>Streptomycetaceae</taxon>
        <taxon>Streptomyces</taxon>
    </lineage>
</organism>
<accession>A0ABU4FKQ1</accession>
<dbReference type="RefSeq" id="WP_317774123.1">
    <property type="nucleotide sequence ID" value="NZ_JAWMAJ010000137.1"/>
</dbReference>
<reference evidence="2 3" key="1">
    <citation type="submission" date="2023-10" db="EMBL/GenBank/DDBJ databases">
        <title>Characterization of rhizosphere-enriched actinobacteria from wheat plants lab-grown on chernevaya soil.</title>
        <authorList>
            <person name="Tikhonova E.N."/>
            <person name="Konopkin A."/>
            <person name="Kravchenko I.K."/>
        </authorList>
    </citation>
    <scope>NUCLEOTIDE SEQUENCE [LARGE SCALE GENOMIC DNA]</scope>
    <source>
        <strain evidence="2 3">RR29</strain>
    </source>
</reference>
<dbReference type="EMBL" id="JAWMAJ010000137">
    <property type="protein sequence ID" value="MDV7220605.1"/>
    <property type="molecule type" value="Genomic_DNA"/>
</dbReference>
<gene>
    <name evidence="2" type="ORF">R5A26_32155</name>
</gene>